<keyword evidence="5 6" id="KW-0472">Membrane</keyword>
<feature type="transmembrane region" description="Helical" evidence="6">
    <location>
        <begin position="28"/>
        <end position="49"/>
    </location>
</feature>
<evidence type="ECO:0000256" key="2">
    <source>
        <dbReference type="ARBA" id="ARBA00010221"/>
    </source>
</evidence>
<name>A0ABT9ZYC7_9BACI</name>
<keyword evidence="8" id="KW-1185">Reference proteome</keyword>
<evidence type="ECO:0000256" key="6">
    <source>
        <dbReference type="SAM" id="Phobius"/>
    </source>
</evidence>
<sequence>MSAYGYGYGYPAAAPVYAAPAYPAHRGIGGFAFVLVIFILLVIIGAAALGTAV</sequence>
<dbReference type="InterPro" id="IPR010070">
    <property type="entry name" value="YjcZ-like"/>
</dbReference>
<organism evidence="7 8">
    <name type="scientific">Evansella vedderi</name>
    <dbReference type="NCBI Taxonomy" id="38282"/>
    <lineage>
        <taxon>Bacteria</taxon>
        <taxon>Bacillati</taxon>
        <taxon>Bacillota</taxon>
        <taxon>Bacilli</taxon>
        <taxon>Bacillales</taxon>
        <taxon>Bacillaceae</taxon>
        <taxon>Evansella</taxon>
    </lineage>
</organism>
<accession>A0ABT9ZYC7</accession>
<comment type="similarity">
    <text evidence="2">Belongs to the SscA family.</text>
</comment>
<evidence type="ECO:0000256" key="4">
    <source>
        <dbReference type="ARBA" id="ARBA00022989"/>
    </source>
</evidence>
<dbReference type="Proteomes" id="UP001230005">
    <property type="component" value="Unassembled WGS sequence"/>
</dbReference>
<dbReference type="Pfam" id="PF09680">
    <property type="entry name" value="YjcZ_2"/>
    <property type="match status" value="1"/>
</dbReference>
<evidence type="ECO:0000256" key="1">
    <source>
        <dbReference type="ARBA" id="ARBA00004167"/>
    </source>
</evidence>
<keyword evidence="3 6" id="KW-0812">Transmembrane</keyword>
<comment type="caution">
    <text evidence="7">The sequence shown here is derived from an EMBL/GenBank/DDBJ whole genome shotgun (WGS) entry which is preliminary data.</text>
</comment>
<evidence type="ECO:0000256" key="3">
    <source>
        <dbReference type="ARBA" id="ARBA00022692"/>
    </source>
</evidence>
<evidence type="ECO:0000313" key="7">
    <source>
        <dbReference type="EMBL" id="MDQ0255701.1"/>
    </source>
</evidence>
<protein>
    <submittedName>
        <fullName evidence="7">Uncharacterized protein (TIGR01732 family)</fullName>
    </submittedName>
</protein>
<dbReference type="NCBIfam" id="TIGR01732">
    <property type="entry name" value="tiny_TM_bacill"/>
    <property type="match status" value="1"/>
</dbReference>
<evidence type="ECO:0000313" key="8">
    <source>
        <dbReference type="Proteomes" id="UP001230005"/>
    </source>
</evidence>
<keyword evidence="4 6" id="KW-1133">Transmembrane helix</keyword>
<reference evidence="7 8" key="1">
    <citation type="submission" date="2023-07" db="EMBL/GenBank/DDBJ databases">
        <title>Genomic Encyclopedia of Type Strains, Phase IV (KMG-IV): sequencing the most valuable type-strain genomes for metagenomic binning, comparative biology and taxonomic classification.</title>
        <authorList>
            <person name="Goeker M."/>
        </authorList>
    </citation>
    <scope>NUCLEOTIDE SEQUENCE [LARGE SCALE GENOMIC DNA]</scope>
    <source>
        <strain evidence="7 8">DSM 9768</strain>
    </source>
</reference>
<dbReference type="EMBL" id="JAUSUG010000012">
    <property type="protein sequence ID" value="MDQ0255701.1"/>
    <property type="molecule type" value="Genomic_DNA"/>
</dbReference>
<dbReference type="RefSeq" id="WP_307326781.1">
    <property type="nucleotide sequence ID" value="NZ_JAUSUG010000012.1"/>
</dbReference>
<gene>
    <name evidence="7" type="ORF">J2S74_003083</name>
</gene>
<evidence type="ECO:0000256" key="5">
    <source>
        <dbReference type="ARBA" id="ARBA00023136"/>
    </source>
</evidence>
<proteinExistence type="inferred from homology"/>
<comment type="subcellular location">
    <subcellularLocation>
        <location evidence="1">Membrane</location>
        <topology evidence="1">Single-pass membrane protein</topology>
    </subcellularLocation>
</comment>